<protein>
    <recommendedName>
        <fullName evidence="3">RRM domain-containing protein</fullName>
    </recommendedName>
</protein>
<feature type="non-terminal residue" evidence="1">
    <location>
        <position position="110"/>
    </location>
</feature>
<accession>N1PDC5</accession>
<evidence type="ECO:0000313" key="1">
    <source>
        <dbReference type="EMBL" id="EME40104.1"/>
    </source>
</evidence>
<dbReference type="Proteomes" id="UP000016933">
    <property type="component" value="Unassembled WGS sequence"/>
</dbReference>
<evidence type="ECO:0000313" key="2">
    <source>
        <dbReference type="Proteomes" id="UP000016933"/>
    </source>
</evidence>
<name>N1PDC5_DOTSN</name>
<organism evidence="1 2">
    <name type="scientific">Dothistroma septosporum (strain NZE10 / CBS 128990)</name>
    <name type="common">Red band needle blight fungus</name>
    <name type="synonym">Mycosphaerella pini</name>
    <dbReference type="NCBI Taxonomy" id="675120"/>
    <lineage>
        <taxon>Eukaryota</taxon>
        <taxon>Fungi</taxon>
        <taxon>Dikarya</taxon>
        <taxon>Ascomycota</taxon>
        <taxon>Pezizomycotina</taxon>
        <taxon>Dothideomycetes</taxon>
        <taxon>Dothideomycetidae</taxon>
        <taxon>Mycosphaerellales</taxon>
        <taxon>Mycosphaerellaceae</taxon>
        <taxon>Dothistroma</taxon>
    </lineage>
</organism>
<dbReference type="EMBL" id="KB446544">
    <property type="protein sequence ID" value="EME40104.1"/>
    <property type="molecule type" value="Genomic_DNA"/>
</dbReference>
<reference evidence="1 2" key="2">
    <citation type="journal article" date="2012" name="PLoS Pathog.">
        <title>Diverse lifestyles and strategies of plant pathogenesis encoded in the genomes of eighteen Dothideomycetes fungi.</title>
        <authorList>
            <person name="Ohm R.A."/>
            <person name="Feau N."/>
            <person name="Henrissat B."/>
            <person name="Schoch C.L."/>
            <person name="Horwitz B.A."/>
            <person name="Barry K.W."/>
            <person name="Condon B.J."/>
            <person name="Copeland A.C."/>
            <person name="Dhillon B."/>
            <person name="Glaser F."/>
            <person name="Hesse C.N."/>
            <person name="Kosti I."/>
            <person name="LaButti K."/>
            <person name="Lindquist E.A."/>
            <person name="Lucas S."/>
            <person name="Salamov A.A."/>
            <person name="Bradshaw R.E."/>
            <person name="Ciuffetti L."/>
            <person name="Hamelin R.C."/>
            <person name="Kema G.H.J."/>
            <person name="Lawrence C."/>
            <person name="Scott J.A."/>
            <person name="Spatafora J.W."/>
            <person name="Turgeon B.G."/>
            <person name="de Wit P.J.G.M."/>
            <person name="Zhong S."/>
            <person name="Goodwin S.B."/>
            <person name="Grigoriev I.V."/>
        </authorList>
    </citation>
    <scope>NUCLEOTIDE SEQUENCE [LARGE SCALE GENOMIC DNA]</scope>
    <source>
        <strain evidence="2">NZE10 / CBS 128990</strain>
    </source>
</reference>
<dbReference type="STRING" id="675120.N1PDC5"/>
<proteinExistence type="predicted"/>
<reference evidence="2" key="1">
    <citation type="journal article" date="2012" name="PLoS Genet.">
        <title>The genomes of the fungal plant pathogens Cladosporium fulvum and Dothistroma septosporum reveal adaptation to different hosts and lifestyles but also signatures of common ancestry.</title>
        <authorList>
            <person name="de Wit P.J.G.M."/>
            <person name="van der Burgt A."/>
            <person name="Oekmen B."/>
            <person name="Stergiopoulos I."/>
            <person name="Abd-Elsalam K.A."/>
            <person name="Aerts A.L."/>
            <person name="Bahkali A.H."/>
            <person name="Beenen H.G."/>
            <person name="Chettri P."/>
            <person name="Cox M.P."/>
            <person name="Datema E."/>
            <person name="de Vries R.P."/>
            <person name="Dhillon B."/>
            <person name="Ganley A.R."/>
            <person name="Griffiths S.A."/>
            <person name="Guo Y."/>
            <person name="Hamelin R.C."/>
            <person name="Henrissat B."/>
            <person name="Kabir M.S."/>
            <person name="Jashni M.K."/>
            <person name="Kema G."/>
            <person name="Klaubauf S."/>
            <person name="Lapidus A."/>
            <person name="Levasseur A."/>
            <person name="Lindquist E."/>
            <person name="Mehrabi R."/>
            <person name="Ohm R.A."/>
            <person name="Owen T.J."/>
            <person name="Salamov A."/>
            <person name="Schwelm A."/>
            <person name="Schijlen E."/>
            <person name="Sun H."/>
            <person name="van den Burg H.A."/>
            <person name="van Ham R.C.H.J."/>
            <person name="Zhang S."/>
            <person name="Goodwin S.B."/>
            <person name="Grigoriev I.V."/>
            <person name="Collemare J."/>
            <person name="Bradshaw R.E."/>
        </authorList>
    </citation>
    <scope>NUCLEOTIDE SEQUENCE [LARGE SCALE GENOMIC DNA]</scope>
    <source>
        <strain evidence="2">NZE10 / CBS 128990</strain>
    </source>
</reference>
<dbReference type="eggNOG" id="ENOG502RHP1">
    <property type="taxonomic scope" value="Eukaryota"/>
</dbReference>
<dbReference type="HOGENOM" id="CLU_2176972_0_0_1"/>
<gene>
    <name evidence="1" type="ORF">DOTSEDRAFT_105030</name>
</gene>
<evidence type="ECO:0008006" key="3">
    <source>
        <dbReference type="Google" id="ProtNLM"/>
    </source>
</evidence>
<sequence length="110" mass="12543">MDIFVRHIPTHATQKQLDFYFSGPLKACGITDYHVEKLGDKPNAIITVLDTFAGQRFLQQYGVPIHAPPHLRAPLNLTWDNRNVQCMKARNDPSDISLQAILFDKSQRAR</sequence>
<keyword evidence="2" id="KW-1185">Reference proteome</keyword>
<dbReference type="AlphaFoldDB" id="N1PDC5"/>